<feature type="compositionally biased region" description="Low complexity" evidence="1">
    <location>
        <begin position="1"/>
        <end position="13"/>
    </location>
</feature>
<name>A0A182TID8_9DIPT</name>
<proteinExistence type="predicted"/>
<dbReference type="AlphaFoldDB" id="A0A182TID8"/>
<accession>A0A182TID8</accession>
<reference evidence="3" key="1">
    <citation type="submission" date="2014-01" db="EMBL/GenBank/DDBJ databases">
        <title>The Genome Sequence of Anopheles melas CM1001059_A (V2).</title>
        <authorList>
            <consortium name="The Broad Institute Genomics Platform"/>
            <person name="Neafsey D.E."/>
            <person name="Besansky N."/>
            <person name="Howell P."/>
            <person name="Walton C."/>
            <person name="Young S.K."/>
            <person name="Zeng Q."/>
            <person name="Gargeya S."/>
            <person name="Fitzgerald M."/>
            <person name="Haas B."/>
            <person name="Abouelleil A."/>
            <person name="Allen A.W."/>
            <person name="Alvarado L."/>
            <person name="Arachchi H.M."/>
            <person name="Berlin A.M."/>
            <person name="Chapman S.B."/>
            <person name="Gainer-Dewar J."/>
            <person name="Goldberg J."/>
            <person name="Griggs A."/>
            <person name="Gujja S."/>
            <person name="Hansen M."/>
            <person name="Howarth C."/>
            <person name="Imamovic A."/>
            <person name="Ireland A."/>
            <person name="Larimer J."/>
            <person name="McCowan C."/>
            <person name="Murphy C."/>
            <person name="Pearson M."/>
            <person name="Poon T.W."/>
            <person name="Priest M."/>
            <person name="Roberts A."/>
            <person name="Saif S."/>
            <person name="Shea T."/>
            <person name="Sisk P."/>
            <person name="Sykes S."/>
            <person name="Wortman J."/>
            <person name="Nusbaum C."/>
            <person name="Birren B."/>
        </authorList>
    </citation>
    <scope>NUCLEOTIDE SEQUENCE [LARGE SCALE GENOMIC DNA]</scope>
    <source>
        <strain evidence="3">CM1001059</strain>
    </source>
</reference>
<dbReference type="Proteomes" id="UP000075902">
    <property type="component" value="Unassembled WGS sequence"/>
</dbReference>
<keyword evidence="3" id="KW-1185">Reference proteome</keyword>
<feature type="region of interest" description="Disordered" evidence="1">
    <location>
        <begin position="1"/>
        <end position="51"/>
    </location>
</feature>
<dbReference type="EnsemblMetazoa" id="AMEC002848-RA">
    <property type="protein sequence ID" value="AMEC002848-PA"/>
    <property type="gene ID" value="AMEC002848"/>
</dbReference>
<protein>
    <submittedName>
        <fullName evidence="2">Uncharacterized protein</fullName>
    </submittedName>
</protein>
<evidence type="ECO:0000256" key="1">
    <source>
        <dbReference type="SAM" id="MobiDB-lite"/>
    </source>
</evidence>
<organism evidence="2 3">
    <name type="scientific">Anopheles melas</name>
    <dbReference type="NCBI Taxonomy" id="34690"/>
    <lineage>
        <taxon>Eukaryota</taxon>
        <taxon>Metazoa</taxon>
        <taxon>Ecdysozoa</taxon>
        <taxon>Arthropoda</taxon>
        <taxon>Hexapoda</taxon>
        <taxon>Insecta</taxon>
        <taxon>Pterygota</taxon>
        <taxon>Neoptera</taxon>
        <taxon>Endopterygota</taxon>
        <taxon>Diptera</taxon>
        <taxon>Nematocera</taxon>
        <taxon>Culicoidea</taxon>
        <taxon>Culicidae</taxon>
        <taxon>Anophelinae</taxon>
        <taxon>Anopheles</taxon>
    </lineage>
</organism>
<reference evidence="2" key="2">
    <citation type="submission" date="2020-05" db="UniProtKB">
        <authorList>
            <consortium name="EnsemblMetazoa"/>
        </authorList>
    </citation>
    <scope>IDENTIFICATION</scope>
    <source>
        <strain evidence="2">CM1001059</strain>
    </source>
</reference>
<dbReference type="VEuPathDB" id="VectorBase:AMEC002848"/>
<evidence type="ECO:0000313" key="2">
    <source>
        <dbReference type="EnsemblMetazoa" id="AMEC002848-PA"/>
    </source>
</evidence>
<sequence length="275" mass="29294">MLRYDPMLPESTDTPPPPPHCSSTRILSRFSASTGRPGPSPPYPTSGLRRSFGSRSSYADRSLGLALLAVVVVSGLRGGTGTVPPPSNDPTRFSPRYFRRRLFDSFFGFCTEAYTFSGPPCTGRSDCRLTLADGSRVYGDGWRLLPLSPVFSAFNSSLIVPGITSACVDSSLKTSPMCFRLPRASRNSPTHSTRSSRAATHDTTTRLGFWPINAITLPLPFCVDGINGVACGSFRYAATGARVPVGTCSISSCDISFMSSAAVVASTGRPPTNTE</sequence>
<evidence type="ECO:0000313" key="3">
    <source>
        <dbReference type="Proteomes" id="UP000075902"/>
    </source>
</evidence>